<keyword evidence="4 7" id="KW-0324">Glycolysis</keyword>
<dbReference type="Pfam" id="PF00342">
    <property type="entry name" value="PGI"/>
    <property type="match status" value="1"/>
</dbReference>
<accession>A0ABP8PSY3</accession>
<evidence type="ECO:0000256" key="8">
    <source>
        <dbReference type="RuleBase" id="RU000612"/>
    </source>
</evidence>
<feature type="active site" description="Proton donor" evidence="7">
    <location>
        <position position="368"/>
    </location>
</feature>
<dbReference type="InterPro" id="IPR046348">
    <property type="entry name" value="SIS_dom_sf"/>
</dbReference>
<evidence type="ECO:0000256" key="6">
    <source>
        <dbReference type="ARBA" id="ARBA00029321"/>
    </source>
</evidence>
<dbReference type="GO" id="GO:0016853">
    <property type="term" value="F:isomerase activity"/>
    <property type="evidence" value="ECO:0007669"/>
    <property type="project" value="UniProtKB-KW"/>
</dbReference>
<dbReference type="Gene3D" id="1.10.1390.10">
    <property type="match status" value="1"/>
</dbReference>
<keyword evidence="7" id="KW-0963">Cytoplasm</keyword>
<dbReference type="Gene3D" id="3.40.50.10490">
    <property type="entry name" value="Glucose-6-phosphate isomerase like protein, domain 1"/>
    <property type="match status" value="2"/>
</dbReference>
<keyword evidence="3 7" id="KW-0312">Gluconeogenesis</keyword>
<organism evidence="9 10">
    <name type="scientific">Microbacterium panaciterrae</name>
    <dbReference type="NCBI Taxonomy" id="985759"/>
    <lineage>
        <taxon>Bacteria</taxon>
        <taxon>Bacillati</taxon>
        <taxon>Actinomycetota</taxon>
        <taxon>Actinomycetes</taxon>
        <taxon>Micrococcales</taxon>
        <taxon>Microbacteriaceae</taxon>
        <taxon>Microbacterium</taxon>
    </lineage>
</organism>
<comment type="pathway">
    <text evidence="7">Carbohydrate biosynthesis; gluconeogenesis.</text>
</comment>
<reference evidence="10" key="1">
    <citation type="journal article" date="2019" name="Int. J. Syst. Evol. Microbiol.">
        <title>The Global Catalogue of Microorganisms (GCM) 10K type strain sequencing project: providing services to taxonomists for standard genome sequencing and annotation.</title>
        <authorList>
            <consortium name="The Broad Institute Genomics Platform"/>
            <consortium name="The Broad Institute Genome Sequencing Center for Infectious Disease"/>
            <person name="Wu L."/>
            <person name="Ma J."/>
        </authorList>
    </citation>
    <scope>NUCLEOTIDE SEQUENCE [LARGE SCALE GENOMIC DNA]</scope>
    <source>
        <strain evidence="10">JCM 17839</strain>
    </source>
</reference>
<feature type="active site" evidence="7">
    <location>
        <position position="523"/>
    </location>
</feature>
<dbReference type="EMBL" id="BAABGP010000024">
    <property type="protein sequence ID" value="GAA4491328.1"/>
    <property type="molecule type" value="Genomic_DNA"/>
</dbReference>
<comment type="similarity">
    <text evidence="2 7 8">Belongs to the GPI family.</text>
</comment>
<dbReference type="InterPro" id="IPR035482">
    <property type="entry name" value="SIS_PGI_2"/>
</dbReference>
<evidence type="ECO:0000256" key="3">
    <source>
        <dbReference type="ARBA" id="ARBA00022432"/>
    </source>
</evidence>
<dbReference type="HAMAP" id="MF_00473">
    <property type="entry name" value="G6P_isomerase"/>
    <property type="match status" value="1"/>
</dbReference>
<evidence type="ECO:0000313" key="9">
    <source>
        <dbReference type="EMBL" id="GAA4491328.1"/>
    </source>
</evidence>
<evidence type="ECO:0000313" key="10">
    <source>
        <dbReference type="Proteomes" id="UP001500731"/>
    </source>
</evidence>
<dbReference type="PROSITE" id="PS00174">
    <property type="entry name" value="P_GLUCOSE_ISOMERASE_2"/>
    <property type="match status" value="1"/>
</dbReference>
<evidence type="ECO:0000256" key="4">
    <source>
        <dbReference type="ARBA" id="ARBA00023152"/>
    </source>
</evidence>
<dbReference type="PROSITE" id="PS00765">
    <property type="entry name" value="P_GLUCOSE_ISOMERASE_1"/>
    <property type="match status" value="1"/>
</dbReference>
<protein>
    <recommendedName>
        <fullName evidence="7">Glucose-6-phosphate isomerase</fullName>
        <shortName evidence="7">GPI</shortName>
        <ecNumber evidence="7">5.3.1.9</ecNumber>
    </recommendedName>
    <alternativeName>
        <fullName evidence="7">Phosphoglucose isomerase</fullName>
        <shortName evidence="7">PGI</shortName>
    </alternativeName>
    <alternativeName>
        <fullName evidence="7">Phosphohexose isomerase</fullName>
        <shortName evidence="7">PHI</shortName>
    </alternativeName>
</protein>
<dbReference type="EC" id="5.3.1.9" evidence="7"/>
<dbReference type="PROSITE" id="PS51463">
    <property type="entry name" value="P_GLUCOSE_ISOMERASE_3"/>
    <property type="match status" value="1"/>
</dbReference>
<evidence type="ECO:0000256" key="1">
    <source>
        <dbReference type="ARBA" id="ARBA00004926"/>
    </source>
</evidence>
<dbReference type="PANTHER" id="PTHR11469:SF1">
    <property type="entry name" value="GLUCOSE-6-PHOSPHATE ISOMERASE"/>
    <property type="match status" value="1"/>
</dbReference>
<comment type="catalytic activity">
    <reaction evidence="6 7 8">
        <text>alpha-D-glucose 6-phosphate = beta-D-fructose 6-phosphate</text>
        <dbReference type="Rhea" id="RHEA:11816"/>
        <dbReference type="ChEBI" id="CHEBI:57634"/>
        <dbReference type="ChEBI" id="CHEBI:58225"/>
        <dbReference type="EC" id="5.3.1.9"/>
    </reaction>
</comment>
<proteinExistence type="inferred from homology"/>
<dbReference type="CDD" id="cd05015">
    <property type="entry name" value="SIS_PGI_1"/>
    <property type="match status" value="1"/>
</dbReference>
<gene>
    <name evidence="7 9" type="primary">pgi</name>
    <name evidence="9" type="ORF">GCM10023171_35070</name>
</gene>
<dbReference type="NCBIfam" id="NF001211">
    <property type="entry name" value="PRK00179.1"/>
    <property type="match status" value="1"/>
</dbReference>
<comment type="pathway">
    <text evidence="1 7 8">Carbohydrate degradation; glycolysis; D-glyceraldehyde 3-phosphate and glycerone phosphate from D-glucose: step 2/4.</text>
</comment>
<comment type="caution">
    <text evidence="9">The sequence shown here is derived from an EMBL/GenBank/DDBJ whole genome shotgun (WGS) entry which is preliminary data.</text>
</comment>
<dbReference type="PRINTS" id="PR00662">
    <property type="entry name" value="G6PISOMERASE"/>
</dbReference>
<evidence type="ECO:0000256" key="7">
    <source>
        <dbReference type="HAMAP-Rule" id="MF_00473"/>
    </source>
</evidence>
<dbReference type="InterPro" id="IPR001672">
    <property type="entry name" value="G6P_Isomerase"/>
</dbReference>
<dbReference type="InterPro" id="IPR018189">
    <property type="entry name" value="Phosphoglucose_isomerase_CS"/>
</dbReference>
<feature type="active site" evidence="7">
    <location>
        <position position="399"/>
    </location>
</feature>
<sequence>MTSPIDPTSTSAWTELAALHASFSPDLRGWFADDAQRVESLTFDLADLRVDLSKNLLTADVRSALVRLAEQTGVADRFAAMLAGAHINTTEDRAVLHTALRRPRGAEPALVVDGQQVDVDVQAVLDALSAFADRVRSGDWLGVTGKKVTHVVNIGIGGSDLGPVMVYEALKPYADAGIQARFVSNIDPTDLAQKTADLDPETTLFIVASKTFTTLETLTNARLARDWLWERLGAAGVDVGTDDARTAAVAHHFVAVSTALDRVAAFGIDPANAFGFWDWVGGRYSVDSAIGLSLAIALGPDVFRELLAGFHAVDEHVRSTPLERNVPVLMGLLNVWYSNFLGAQSHAVLPYAQQLNRFPAYLQQLTMESNGKSVRWDGTPVTTDTGEVFWGEPGTNGQHAFYQLIHQGTRLIPADFIAVANPAYPLADDGRDVHGLLLANFLAQTKALAFGKTAEEVEAEGTTGALVAARTFAGNRPTTSIFAPALTPAVLGQLIALYEHITFTQGAVWGINSFDQWGVELGKQLALQIAPAIEGDQDAVNAQDPSTRALLAYYHEHRR</sequence>
<keyword evidence="5 7" id="KW-0413">Isomerase</keyword>
<dbReference type="InterPro" id="IPR035476">
    <property type="entry name" value="SIS_PGI_1"/>
</dbReference>
<comment type="function">
    <text evidence="7">Catalyzes the reversible isomerization of glucose-6-phosphate to fructose-6-phosphate.</text>
</comment>
<dbReference type="Proteomes" id="UP001500731">
    <property type="component" value="Unassembled WGS sequence"/>
</dbReference>
<evidence type="ECO:0000256" key="5">
    <source>
        <dbReference type="ARBA" id="ARBA00023235"/>
    </source>
</evidence>
<name>A0ABP8PSY3_9MICO</name>
<dbReference type="InterPro" id="IPR023096">
    <property type="entry name" value="G6P_Isomerase_C"/>
</dbReference>
<dbReference type="CDD" id="cd05016">
    <property type="entry name" value="SIS_PGI_2"/>
    <property type="match status" value="1"/>
</dbReference>
<dbReference type="PANTHER" id="PTHR11469">
    <property type="entry name" value="GLUCOSE-6-PHOSPHATE ISOMERASE"/>
    <property type="match status" value="1"/>
</dbReference>
<keyword evidence="10" id="KW-1185">Reference proteome</keyword>
<dbReference type="SUPFAM" id="SSF53697">
    <property type="entry name" value="SIS domain"/>
    <property type="match status" value="1"/>
</dbReference>
<dbReference type="RefSeq" id="WP_345188746.1">
    <property type="nucleotide sequence ID" value="NZ_BAABGP010000024.1"/>
</dbReference>
<evidence type="ECO:0000256" key="2">
    <source>
        <dbReference type="ARBA" id="ARBA00006604"/>
    </source>
</evidence>
<comment type="subcellular location">
    <subcellularLocation>
        <location evidence="7">Cytoplasm</location>
    </subcellularLocation>
</comment>